<evidence type="ECO:0000313" key="2">
    <source>
        <dbReference type="EnsemblPlants" id="TuG1812G0300003220.01.T01"/>
    </source>
</evidence>
<reference evidence="3" key="1">
    <citation type="journal article" date="2013" name="Nature">
        <title>Draft genome of the wheat A-genome progenitor Triticum urartu.</title>
        <authorList>
            <person name="Ling H.Q."/>
            <person name="Zhao S."/>
            <person name="Liu D."/>
            <person name="Wang J."/>
            <person name="Sun H."/>
            <person name="Zhang C."/>
            <person name="Fan H."/>
            <person name="Li D."/>
            <person name="Dong L."/>
            <person name="Tao Y."/>
            <person name="Gao C."/>
            <person name="Wu H."/>
            <person name="Li Y."/>
            <person name="Cui Y."/>
            <person name="Guo X."/>
            <person name="Zheng S."/>
            <person name="Wang B."/>
            <person name="Yu K."/>
            <person name="Liang Q."/>
            <person name="Yang W."/>
            <person name="Lou X."/>
            <person name="Chen J."/>
            <person name="Feng M."/>
            <person name="Jian J."/>
            <person name="Zhang X."/>
            <person name="Luo G."/>
            <person name="Jiang Y."/>
            <person name="Liu J."/>
            <person name="Wang Z."/>
            <person name="Sha Y."/>
            <person name="Zhang B."/>
            <person name="Wu H."/>
            <person name="Tang D."/>
            <person name="Shen Q."/>
            <person name="Xue P."/>
            <person name="Zou S."/>
            <person name="Wang X."/>
            <person name="Liu X."/>
            <person name="Wang F."/>
            <person name="Yang Y."/>
            <person name="An X."/>
            <person name="Dong Z."/>
            <person name="Zhang K."/>
            <person name="Zhang X."/>
            <person name="Luo M.C."/>
            <person name="Dvorak J."/>
            <person name="Tong Y."/>
            <person name="Wang J."/>
            <person name="Yang H."/>
            <person name="Li Z."/>
            <person name="Wang D."/>
            <person name="Zhang A."/>
            <person name="Wang J."/>
        </authorList>
    </citation>
    <scope>NUCLEOTIDE SEQUENCE</scope>
    <source>
        <strain evidence="3">cv. G1812</strain>
    </source>
</reference>
<dbReference type="KEGG" id="tua:125544633"/>
<reference evidence="2" key="2">
    <citation type="submission" date="2018-03" db="EMBL/GenBank/DDBJ databases">
        <title>The Triticum urartu genome reveals the dynamic nature of wheat genome evolution.</title>
        <authorList>
            <person name="Ling H."/>
            <person name="Ma B."/>
            <person name="Shi X."/>
            <person name="Liu H."/>
            <person name="Dong L."/>
            <person name="Sun H."/>
            <person name="Cao Y."/>
            <person name="Gao Q."/>
            <person name="Zheng S."/>
            <person name="Li Y."/>
            <person name="Yu Y."/>
            <person name="Du H."/>
            <person name="Qi M."/>
            <person name="Li Y."/>
            <person name="Yu H."/>
            <person name="Cui Y."/>
            <person name="Wang N."/>
            <person name="Chen C."/>
            <person name="Wu H."/>
            <person name="Zhao Y."/>
            <person name="Zhang J."/>
            <person name="Li Y."/>
            <person name="Zhou W."/>
            <person name="Zhang B."/>
            <person name="Hu W."/>
            <person name="Eijk M."/>
            <person name="Tang J."/>
            <person name="Witsenboer H."/>
            <person name="Zhao S."/>
            <person name="Li Z."/>
            <person name="Zhang A."/>
            <person name="Wang D."/>
            <person name="Liang C."/>
        </authorList>
    </citation>
    <scope>NUCLEOTIDE SEQUENCE [LARGE SCALE GENOMIC DNA]</scope>
    <source>
        <strain evidence="2">cv. G1812</strain>
    </source>
</reference>
<dbReference type="RefSeq" id="XP_048564334.1">
    <property type="nucleotide sequence ID" value="XM_048708377.1"/>
</dbReference>
<proteinExistence type="predicted"/>
<dbReference type="Proteomes" id="UP000015106">
    <property type="component" value="Chromosome 3"/>
</dbReference>
<name>A0A8R7TX22_TRIUA</name>
<evidence type="ECO:0000256" key="1">
    <source>
        <dbReference type="SAM" id="MobiDB-lite"/>
    </source>
</evidence>
<sequence>MRSAPAGNLLALSTGEAWGGRRSLSRPVAHVLQRHPQHVEYTTTLEHLGLADLSSPHPRARAAAMGIMPLQVQAAGGAEETMQWLSPTPLPWTTPVSSSSSSATATPARRCSCRGISPGSSRRSTNRRSLWRCGRWTSRRATARSGSTAGTQPDRRSSVASVMDTSDHWCCCCRCASRRCRCYIWWS</sequence>
<dbReference type="EnsemblPlants" id="TuG1812G0300003220.01.T01">
    <property type="protein sequence ID" value="TuG1812G0300003220.01.T01"/>
    <property type="gene ID" value="TuG1812G0300003220.01"/>
</dbReference>
<dbReference type="EnsemblPlants" id="TuG1812G0300003220.01.T02">
    <property type="protein sequence ID" value="TuG1812G0300003220.01.T02"/>
    <property type="gene ID" value="TuG1812G0300003220.01"/>
</dbReference>
<keyword evidence="3" id="KW-1185">Reference proteome</keyword>
<dbReference type="Gramene" id="TuG1812G0300003220.01.T02">
    <property type="protein sequence ID" value="TuG1812G0300003220.01.T02"/>
    <property type="gene ID" value="TuG1812G0300003220.01"/>
</dbReference>
<reference evidence="2" key="3">
    <citation type="submission" date="2022-06" db="UniProtKB">
        <authorList>
            <consortium name="EnsemblPlants"/>
        </authorList>
    </citation>
    <scope>IDENTIFICATION</scope>
</reference>
<dbReference type="GeneID" id="125544633"/>
<accession>A0A8R7TX22</accession>
<organism evidence="2 3">
    <name type="scientific">Triticum urartu</name>
    <name type="common">Red wild einkorn</name>
    <name type="synonym">Crithodium urartu</name>
    <dbReference type="NCBI Taxonomy" id="4572"/>
    <lineage>
        <taxon>Eukaryota</taxon>
        <taxon>Viridiplantae</taxon>
        <taxon>Streptophyta</taxon>
        <taxon>Embryophyta</taxon>
        <taxon>Tracheophyta</taxon>
        <taxon>Spermatophyta</taxon>
        <taxon>Magnoliopsida</taxon>
        <taxon>Liliopsida</taxon>
        <taxon>Poales</taxon>
        <taxon>Poaceae</taxon>
        <taxon>BOP clade</taxon>
        <taxon>Pooideae</taxon>
        <taxon>Triticodae</taxon>
        <taxon>Triticeae</taxon>
        <taxon>Triticinae</taxon>
        <taxon>Triticum</taxon>
    </lineage>
</organism>
<evidence type="ECO:0000313" key="3">
    <source>
        <dbReference type="Proteomes" id="UP000015106"/>
    </source>
</evidence>
<gene>
    <name evidence="2" type="primary">LOC125544633</name>
</gene>
<feature type="region of interest" description="Disordered" evidence="1">
    <location>
        <begin position="93"/>
        <end position="128"/>
    </location>
</feature>
<dbReference type="AlphaFoldDB" id="A0A8R7TX22"/>
<protein>
    <submittedName>
        <fullName evidence="2">Uncharacterized protein</fullName>
    </submittedName>
</protein>
<feature type="compositionally biased region" description="Low complexity" evidence="1">
    <location>
        <begin position="93"/>
        <end position="107"/>
    </location>
</feature>
<dbReference type="Gramene" id="TuG1812G0300003220.01.T01">
    <property type="protein sequence ID" value="TuG1812G0300003220.01.T01"/>
    <property type="gene ID" value="TuG1812G0300003220.01"/>
</dbReference>